<proteinExistence type="predicted"/>
<feature type="compositionally biased region" description="Basic and acidic residues" evidence="1">
    <location>
        <begin position="87"/>
        <end position="98"/>
    </location>
</feature>
<accession>A0ABQ7W7N2</accession>
<evidence type="ECO:0000313" key="3">
    <source>
        <dbReference type="Proteomes" id="UP000826656"/>
    </source>
</evidence>
<name>A0ABQ7W7N2_SOLTU</name>
<dbReference type="EMBL" id="JAIVGD010000003">
    <property type="protein sequence ID" value="KAH0776740.1"/>
    <property type="molecule type" value="Genomic_DNA"/>
</dbReference>
<gene>
    <name evidence="2" type="ORF">KY290_008151</name>
</gene>
<feature type="compositionally biased region" description="Polar residues" evidence="1">
    <location>
        <begin position="63"/>
        <end position="73"/>
    </location>
</feature>
<keyword evidence="3" id="KW-1185">Reference proteome</keyword>
<protein>
    <submittedName>
        <fullName evidence="2">Uncharacterized protein</fullName>
    </submittedName>
</protein>
<evidence type="ECO:0000256" key="1">
    <source>
        <dbReference type="SAM" id="MobiDB-lite"/>
    </source>
</evidence>
<reference evidence="2 3" key="1">
    <citation type="journal article" date="2021" name="bioRxiv">
        <title>Chromosome-scale and haplotype-resolved genome assembly of a tetraploid potato cultivar.</title>
        <authorList>
            <person name="Sun H."/>
            <person name="Jiao W.-B."/>
            <person name="Krause K."/>
            <person name="Campoy J.A."/>
            <person name="Goel M."/>
            <person name="Folz-Donahue K."/>
            <person name="Kukat C."/>
            <person name="Huettel B."/>
            <person name="Schneeberger K."/>
        </authorList>
    </citation>
    <scope>NUCLEOTIDE SEQUENCE [LARGE SCALE GENOMIC DNA]</scope>
    <source>
        <strain evidence="2">SolTubOtavaFocal</strain>
        <tissue evidence="2">Leaves</tissue>
    </source>
</reference>
<feature type="region of interest" description="Disordered" evidence="1">
    <location>
        <begin position="63"/>
        <end position="98"/>
    </location>
</feature>
<evidence type="ECO:0000313" key="2">
    <source>
        <dbReference type="EMBL" id="KAH0776740.1"/>
    </source>
</evidence>
<organism evidence="2 3">
    <name type="scientific">Solanum tuberosum</name>
    <name type="common">Potato</name>
    <dbReference type="NCBI Taxonomy" id="4113"/>
    <lineage>
        <taxon>Eukaryota</taxon>
        <taxon>Viridiplantae</taxon>
        <taxon>Streptophyta</taxon>
        <taxon>Embryophyta</taxon>
        <taxon>Tracheophyta</taxon>
        <taxon>Spermatophyta</taxon>
        <taxon>Magnoliopsida</taxon>
        <taxon>eudicotyledons</taxon>
        <taxon>Gunneridae</taxon>
        <taxon>Pentapetalae</taxon>
        <taxon>asterids</taxon>
        <taxon>lamiids</taxon>
        <taxon>Solanales</taxon>
        <taxon>Solanaceae</taxon>
        <taxon>Solanoideae</taxon>
        <taxon>Solaneae</taxon>
        <taxon>Solanum</taxon>
    </lineage>
</organism>
<dbReference type="Proteomes" id="UP000826656">
    <property type="component" value="Unassembled WGS sequence"/>
</dbReference>
<sequence length="98" mass="11316">MLINGKHIIKQREGKRKEGYMVLELKQKYFMDQISVSLLDLMLLAQYHVQMLKQHRQKIWMTSSQPDSATNHPLTIAPVIPAPTAKNIDEDRASLSEE</sequence>
<comment type="caution">
    <text evidence="2">The sequence shown here is derived from an EMBL/GenBank/DDBJ whole genome shotgun (WGS) entry which is preliminary data.</text>
</comment>